<protein>
    <submittedName>
        <fullName evidence="3">Unnamed protein product</fullName>
    </submittedName>
</protein>
<reference evidence="3" key="1">
    <citation type="submission" date="2023-04" db="EMBL/GenBank/DDBJ databases">
        <title>Phytophthora fragariaefolia NBRC 109709.</title>
        <authorList>
            <person name="Ichikawa N."/>
            <person name="Sato H."/>
            <person name="Tonouchi N."/>
        </authorList>
    </citation>
    <scope>NUCLEOTIDE SEQUENCE</scope>
    <source>
        <strain evidence="3">NBRC 109709</strain>
    </source>
</reference>
<sequence length="382" mass="43348">MPPPVMAFDEAMFPSRSSINRMRVYMKDNTALSCSCCVAPRPFIALGKYMSVSSDTLIFFWMHKSVIMSNTDCLCVIVYNTGLKYTWARLVVALRDERTGPVSVVRNPRAAFGDGPFPEKRLIVIDRFYTSVPLAMQLWTMGYYSVGTVQTNRKGLAAQIVPPKKAKKKEQSRPAGIERGTFTYAESILVPRMRTTKWWDNRPVYLLSIGGSTELDRIVRRAKSGVQEEVVCPRIVKDYQTLMGGVDHMPIQTVDTRRVNTDGSKKRRQRACKVCSLLKEKVTGGNTSFQCSACKLKTIDQKTSEVKESPVYLCNKVKHSFDGQARTCFEIWHTCWRNRTFKPSRGKRKLRVRVTEDGEESAADDEGTPQPQRRRVVVTTSN</sequence>
<gene>
    <name evidence="3" type="ORF">Pfra01_002008100</name>
</gene>
<comment type="caution">
    <text evidence="3">The sequence shown here is derived from an EMBL/GenBank/DDBJ whole genome shotgun (WGS) entry which is preliminary data.</text>
</comment>
<feature type="compositionally biased region" description="Acidic residues" evidence="1">
    <location>
        <begin position="357"/>
        <end position="367"/>
    </location>
</feature>
<evidence type="ECO:0000313" key="3">
    <source>
        <dbReference type="EMBL" id="GMF50352.1"/>
    </source>
</evidence>
<evidence type="ECO:0000259" key="2">
    <source>
        <dbReference type="Pfam" id="PF13843"/>
    </source>
</evidence>
<proteinExistence type="predicted"/>
<name>A0A9W6Y156_9STRA</name>
<dbReference type="Proteomes" id="UP001165121">
    <property type="component" value="Unassembled WGS sequence"/>
</dbReference>
<evidence type="ECO:0000313" key="4">
    <source>
        <dbReference type="Proteomes" id="UP001165121"/>
    </source>
</evidence>
<dbReference type="OrthoDB" id="117306at2759"/>
<accession>A0A9W6Y156</accession>
<keyword evidence="4" id="KW-1185">Reference proteome</keyword>
<feature type="region of interest" description="Disordered" evidence="1">
    <location>
        <begin position="352"/>
        <end position="382"/>
    </location>
</feature>
<feature type="domain" description="PiggyBac transposable element-derived protein" evidence="2">
    <location>
        <begin position="120"/>
        <end position="257"/>
    </location>
</feature>
<dbReference type="PANTHER" id="PTHR46599:SF3">
    <property type="entry name" value="PIGGYBAC TRANSPOSABLE ELEMENT-DERIVED PROTEIN 4"/>
    <property type="match status" value="1"/>
</dbReference>
<organism evidence="3 4">
    <name type="scientific">Phytophthora fragariaefolia</name>
    <dbReference type="NCBI Taxonomy" id="1490495"/>
    <lineage>
        <taxon>Eukaryota</taxon>
        <taxon>Sar</taxon>
        <taxon>Stramenopiles</taxon>
        <taxon>Oomycota</taxon>
        <taxon>Peronosporomycetes</taxon>
        <taxon>Peronosporales</taxon>
        <taxon>Peronosporaceae</taxon>
        <taxon>Phytophthora</taxon>
    </lineage>
</organism>
<dbReference type="PANTHER" id="PTHR46599">
    <property type="entry name" value="PIGGYBAC TRANSPOSABLE ELEMENT-DERIVED PROTEIN 4"/>
    <property type="match status" value="1"/>
</dbReference>
<evidence type="ECO:0000256" key="1">
    <source>
        <dbReference type="SAM" id="MobiDB-lite"/>
    </source>
</evidence>
<dbReference type="Pfam" id="PF13843">
    <property type="entry name" value="DDE_Tnp_1_7"/>
    <property type="match status" value="1"/>
</dbReference>
<dbReference type="EMBL" id="BSXT01002680">
    <property type="protein sequence ID" value="GMF50352.1"/>
    <property type="molecule type" value="Genomic_DNA"/>
</dbReference>
<dbReference type="AlphaFoldDB" id="A0A9W6Y156"/>
<dbReference type="InterPro" id="IPR029526">
    <property type="entry name" value="PGBD"/>
</dbReference>